<dbReference type="InterPro" id="IPR012337">
    <property type="entry name" value="RNaseH-like_sf"/>
</dbReference>
<keyword evidence="3" id="KW-1185">Reference proteome</keyword>
<dbReference type="InterPro" id="IPR001584">
    <property type="entry name" value="Integrase_cat-core"/>
</dbReference>
<feature type="domain" description="Integrase catalytic" evidence="1">
    <location>
        <begin position="1"/>
        <end position="118"/>
    </location>
</feature>
<dbReference type="EMBL" id="MLCA01000014">
    <property type="protein sequence ID" value="MEE7493409.1"/>
    <property type="molecule type" value="Genomic_DNA"/>
</dbReference>
<dbReference type="PROSITE" id="PS50994">
    <property type="entry name" value="INTEGRASE"/>
    <property type="match status" value="1"/>
</dbReference>
<comment type="caution">
    <text evidence="2">The sequence shown here is derived from an EMBL/GenBank/DDBJ whole genome shotgun (WGS) entry which is preliminary data.</text>
</comment>
<dbReference type="SUPFAM" id="SSF53098">
    <property type="entry name" value="Ribonuclease H-like"/>
    <property type="match status" value="1"/>
</dbReference>
<proteinExistence type="predicted"/>
<evidence type="ECO:0000313" key="2">
    <source>
        <dbReference type="EMBL" id="MEE7493409.1"/>
    </source>
</evidence>
<gene>
    <name evidence="2" type="ORF">MOTC310_24325</name>
</gene>
<dbReference type="Pfam" id="PF13683">
    <property type="entry name" value="rve_3"/>
    <property type="match status" value="1"/>
</dbReference>
<protein>
    <recommendedName>
        <fullName evidence="1">Integrase catalytic domain-containing protein</fullName>
    </recommendedName>
</protein>
<sequence>MTAQGDALRSAWLRAPPQSRRAIFPMCHGSAFTAAETLSFAAALNLVPCFTPVRSPESNGVSEAFVKTLKRDNARVQPRPDANTVLARIGAWITDYNEHHPHRGLGMRSPRELIRAQMQPAPCPV</sequence>
<dbReference type="InterPro" id="IPR036397">
    <property type="entry name" value="RNaseH_sf"/>
</dbReference>
<dbReference type="Gene3D" id="3.30.420.10">
    <property type="entry name" value="Ribonuclease H-like superfamily/Ribonuclease H"/>
    <property type="match status" value="1"/>
</dbReference>
<dbReference type="Proteomes" id="UP001355206">
    <property type="component" value="Unassembled WGS sequence"/>
</dbReference>
<organism evidence="2 3">
    <name type="scientific">Methylobacterium oryzae</name>
    <dbReference type="NCBI Taxonomy" id="334852"/>
    <lineage>
        <taxon>Bacteria</taxon>
        <taxon>Pseudomonadati</taxon>
        <taxon>Pseudomonadota</taxon>
        <taxon>Alphaproteobacteria</taxon>
        <taxon>Hyphomicrobiales</taxon>
        <taxon>Methylobacteriaceae</taxon>
        <taxon>Methylobacterium</taxon>
    </lineage>
</organism>
<evidence type="ECO:0000259" key="1">
    <source>
        <dbReference type="PROSITE" id="PS50994"/>
    </source>
</evidence>
<evidence type="ECO:0000313" key="3">
    <source>
        <dbReference type="Proteomes" id="UP001355206"/>
    </source>
</evidence>
<name>A0ABU7TU24_9HYPH</name>
<reference evidence="2 3" key="1">
    <citation type="journal article" date="2012" name="Genet. Mol. Biol.">
        <title>Analysis of 16S rRNA and mxaF genes revealing insights into Methylobacterium niche-specific plant association.</title>
        <authorList>
            <person name="Dourado M.N."/>
            <person name="Andreote F.D."/>
            <person name="Dini-Andreote F."/>
            <person name="Conti R."/>
            <person name="Araujo J.M."/>
            <person name="Araujo W.L."/>
        </authorList>
    </citation>
    <scope>NUCLEOTIDE SEQUENCE [LARGE SCALE GENOMIC DNA]</scope>
    <source>
        <strain evidence="2 3">TC3-10</strain>
    </source>
</reference>
<accession>A0ABU7TU24</accession>